<evidence type="ECO:0000259" key="9">
    <source>
        <dbReference type="PROSITE" id="PS50928"/>
    </source>
</evidence>
<feature type="transmembrane region" description="Helical" evidence="8">
    <location>
        <begin position="100"/>
        <end position="124"/>
    </location>
</feature>
<dbReference type="PROSITE" id="PS50928">
    <property type="entry name" value="ABC_TM1"/>
    <property type="match status" value="1"/>
</dbReference>
<dbReference type="Gene3D" id="1.10.3720.10">
    <property type="entry name" value="MetI-like"/>
    <property type="match status" value="1"/>
</dbReference>
<comment type="similarity">
    <text evidence="2 8">Belongs to the binding-protein-dependent transport system permease family. CysTW subfamily.</text>
</comment>
<dbReference type="Proteomes" id="UP000051576">
    <property type="component" value="Unassembled WGS sequence"/>
</dbReference>
<dbReference type="EMBL" id="AYYX01000008">
    <property type="protein sequence ID" value="KRM89277.1"/>
    <property type="molecule type" value="Genomic_DNA"/>
</dbReference>
<evidence type="ECO:0000256" key="2">
    <source>
        <dbReference type="ARBA" id="ARBA00007069"/>
    </source>
</evidence>
<name>A0A0R2CBU7_9LACO</name>
<keyword evidence="5 8" id="KW-0812">Transmembrane</keyword>
<feature type="transmembrane region" description="Helical" evidence="8">
    <location>
        <begin position="12"/>
        <end position="39"/>
    </location>
</feature>
<dbReference type="RefSeq" id="WP_010580273.1">
    <property type="nucleotide sequence ID" value="NZ_AHYZ01000067.1"/>
</dbReference>
<evidence type="ECO:0000256" key="1">
    <source>
        <dbReference type="ARBA" id="ARBA00004651"/>
    </source>
</evidence>
<protein>
    <recommendedName>
        <fullName evidence="8">Phosphate transport system permease protein PstA</fullName>
    </recommendedName>
</protein>
<dbReference type="CDD" id="cd06261">
    <property type="entry name" value="TM_PBP2"/>
    <property type="match status" value="1"/>
</dbReference>
<evidence type="ECO:0000256" key="4">
    <source>
        <dbReference type="ARBA" id="ARBA00022475"/>
    </source>
</evidence>
<dbReference type="eggNOG" id="COG0581">
    <property type="taxonomic scope" value="Bacteria"/>
</dbReference>
<evidence type="ECO:0000256" key="7">
    <source>
        <dbReference type="ARBA" id="ARBA00023136"/>
    </source>
</evidence>
<dbReference type="AlphaFoldDB" id="A0A0R2CBU7"/>
<organism evidence="10 11">
    <name type="scientific">Liquorilactobacillus vini DSM 20605</name>
    <dbReference type="NCBI Taxonomy" id="1133569"/>
    <lineage>
        <taxon>Bacteria</taxon>
        <taxon>Bacillati</taxon>
        <taxon>Bacillota</taxon>
        <taxon>Bacilli</taxon>
        <taxon>Lactobacillales</taxon>
        <taxon>Lactobacillaceae</taxon>
        <taxon>Liquorilactobacillus</taxon>
    </lineage>
</organism>
<dbReference type="PANTHER" id="PTHR43470:SF4">
    <property type="entry name" value="ABC TRANSPORTER PERMEASE PROTEIN YQGI-RELATED"/>
    <property type="match status" value="1"/>
</dbReference>
<dbReference type="GO" id="GO:0035435">
    <property type="term" value="P:phosphate ion transmembrane transport"/>
    <property type="evidence" value="ECO:0007669"/>
    <property type="project" value="InterPro"/>
</dbReference>
<comment type="caution">
    <text evidence="10">The sequence shown here is derived from an EMBL/GenBank/DDBJ whole genome shotgun (WGS) entry which is preliminary data.</text>
</comment>
<feature type="transmembrane region" description="Helical" evidence="8">
    <location>
        <begin position="130"/>
        <end position="149"/>
    </location>
</feature>
<keyword evidence="3" id="KW-0813">Transport</keyword>
<dbReference type="PATRIC" id="fig|1133569.4.peg.2166"/>
<dbReference type="InterPro" id="IPR005672">
    <property type="entry name" value="Phosphate_PstA"/>
</dbReference>
<comment type="subcellular location">
    <subcellularLocation>
        <location evidence="1 8">Cell membrane</location>
        <topology evidence="1 8">Multi-pass membrane protein</topology>
    </subcellularLocation>
</comment>
<dbReference type="GO" id="GO:0005315">
    <property type="term" value="F:phosphate transmembrane transporter activity"/>
    <property type="evidence" value="ECO:0007669"/>
    <property type="project" value="InterPro"/>
</dbReference>
<accession>A0A0R2CBU7</accession>
<evidence type="ECO:0000256" key="3">
    <source>
        <dbReference type="ARBA" id="ARBA00022448"/>
    </source>
</evidence>
<dbReference type="Pfam" id="PF00528">
    <property type="entry name" value="BPD_transp_1"/>
    <property type="match status" value="1"/>
</dbReference>
<comment type="caution">
    <text evidence="8">Lacks conserved residue(s) required for the propagation of feature annotation.</text>
</comment>
<proteinExistence type="inferred from homology"/>
<dbReference type="SUPFAM" id="SSF161098">
    <property type="entry name" value="MetI-like"/>
    <property type="match status" value="1"/>
</dbReference>
<dbReference type="GO" id="GO:0005886">
    <property type="term" value="C:plasma membrane"/>
    <property type="evidence" value="ECO:0007669"/>
    <property type="project" value="UniProtKB-SubCell"/>
</dbReference>
<feature type="domain" description="ABC transmembrane type-1" evidence="9">
    <location>
        <begin position="63"/>
        <end position="281"/>
    </location>
</feature>
<evidence type="ECO:0000256" key="6">
    <source>
        <dbReference type="ARBA" id="ARBA00022989"/>
    </source>
</evidence>
<dbReference type="NCBIfam" id="TIGR00974">
    <property type="entry name" value="3a0107s02c"/>
    <property type="match status" value="1"/>
</dbReference>
<dbReference type="InterPro" id="IPR000515">
    <property type="entry name" value="MetI-like"/>
</dbReference>
<evidence type="ECO:0000313" key="11">
    <source>
        <dbReference type="Proteomes" id="UP000051576"/>
    </source>
</evidence>
<gene>
    <name evidence="10" type="ORF">FD21_GL002006</name>
</gene>
<keyword evidence="11" id="KW-1185">Reference proteome</keyword>
<sequence length="297" mass="32835">MKFNRKSTERIFNFSLYLVSLIVILLTIGLLTVIFWLGLPQLKWSFLTTNSSYSTVSGIGIQLFNTFYLLLLTLLISVPLALGTAIWLYQYAKESWLTNFIRIMLEVLSSLPAIVIGLVGFLLFVVKFNLGFSLLSGSLTLTMLNLPLLTRTTEDALRAVDPRQIKAGLALGLSRWDCVRKIVITNARSAIVTGIILSAGRIVGETAAVIYTVGQSAPQLDWTNLNPLNTASPLSPFRPAETLAVHIWRINTEGSATNSLQVSTGAAALLVLLIVIFDLLVYCWLWWQKSANVQQSK</sequence>
<evidence type="ECO:0000256" key="5">
    <source>
        <dbReference type="ARBA" id="ARBA00022692"/>
    </source>
</evidence>
<reference evidence="10 11" key="1">
    <citation type="journal article" date="2015" name="Genome Announc.">
        <title>Expanding the biotechnology potential of lactobacilli through comparative genomics of 213 strains and associated genera.</title>
        <authorList>
            <person name="Sun Z."/>
            <person name="Harris H.M."/>
            <person name="McCann A."/>
            <person name="Guo C."/>
            <person name="Argimon S."/>
            <person name="Zhang W."/>
            <person name="Yang X."/>
            <person name="Jeffery I.B."/>
            <person name="Cooney J.C."/>
            <person name="Kagawa T.F."/>
            <person name="Liu W."/>
            <person name="Song Y."/>
            <person name="Salvetti E."/>
            <person name="Wrobel A."/>
            <person name="Rasinkangas P."/>
            <person name="Parkhill J."/>
            <person name="Rea M.C."/>
            <person name="O'Sullivan O."/>
            <person name="Ritari J."/>
            <person name="Douillard F.P."/>
            <person name="Paul Ross R."/>
            <person name="Yang R."/>
            <person name="Briner A.E."/>
            <person name="Felis G.E."/>
            <person name="de Vos W.M."/>
            <person name="Barrangou R."/>
            <person name="Klaenhammer T.R."/>
            <person name="Caufield P.W."/>
            <person name="Cui Y."/>
            <person name="Zhang H."/>
            <person name="O'Toole P.W."/>
        </authorList>
    </citation>
    <scope>NUCLEOTIDE SEQUENCE [LARGE SCALE GENOMIC DNA]</scope>
    <source>
        <strain evidence="10 11">DSM 20605</strain>
    </source>
</reference>
<keyword evidence="7 8" id="KW-0472">Membrane</keyword>
<dbReference type="InterPro" id="IPR035906">
    <property type="entry name" value="MetI-like_sf"/>
</dbReference>
<dbReference type="STRING" id="1133569.FD21_GL002006"/>
<dbReference type="OrthoDB" id="9807065at2"/>
<keyword evidence="6 8" id="KW-1133">Transmembrane helix</keyword>
<keyword evidence="4 8" id="KW-1003">Cell membrane</keyword>
<evidence type="ECO:0000313" key="10">
    <source>
        <dbReference type="EMBL" id="KRM89277.1"/>
    </source>
</evidence>
<feature type="transmembrane region" description="Helical" evidence="8">
    <location>
        <begin position="266"/>
        <end position="287"/>
    </location>
</feature>
<evidence type="ECO:0000256" key="8">
    <source>
        <dbReference type="RuleBase" id="RU363043"/>
    </source>
</evidence>
<feature type="transmembrane region" description="Helical" evidence="8">
    <location>
        <begin position="59"/>
        <end position="88"/>
    </location>
</feature>
<dbReference type="PANTHER" id="PTHR43470">
    <property type="entry name" value="PHOSPHATE TRANSPORT SYSTEM PERMEASE PROTEIN PSTA-RELATED"/>
    <property type="match status" value="1"/>
</dbReference>